<dbReference type="RefSeq" id="WP_135625452.1">
    <property type="nucleotide sequence ID" value="NZ_RQGD01000046.1"/>
</dbReference>
<organism evidence="6 7">
    <name type="scientific">Leptospira ognonensis</name>
    <dbReference type="NCBI Taxonomy" id="2484945"/>
    <lineage>
        <taxon>Bacteria</taxon>
        <taxon>Pseudomonadati</taxon>
        <taxon>Spirochaetota</taxon>
        <taxon>Spirochaetia</taxon>
        <taxon>Leptospirales</taxon>
        <taxon>Leptospiraceae</taxon>
        <taxon>Leptospira</taxon>
    </lineage>
</organism>
<evidence type="ECO:0000313" key="7">
    <source>
        <dbReference type="Proteomes" id="UP000297693"/>
    </source>
</evidence>
<reference evidence="6" key="1">
    <citation type="journal article" date="2019" name="PLoS Negl. Trop. Dis.">
        <title>Revisiting the worldwide diversity of Leptospira species in the environment.</title>
        <authorList>
            <person name="Vincent A.T."/>
            <person name="Schiettekatte O."/>
            <person name="Bourhy P."/>
            <person name="Veyrier F.J."/>
            <person name="Picardeau M."/>
        </authorList>
    </citation>
    <scope>NUCLEOTIDE SEQUENCE [LARGE SCALE GENOMIC DNA]</scope>
    <source>
        <strain evidence="6">201702476</strain>
    </source>
</reference>
<dbReference type="CDD" id="cd03220">
    <property type="entry name" value="ABC_KpsT_Wzt"/>
    <property type="match status" value="1"/>
</dbReference>
<name>A0A4R9JUP8_9LEPT</name>
<dbReference type="InterPro" id="IPR050683">
    <property type="entry name" value="Bact_Polysacc_Export_ATP-bd"/>
</dbReference>
<keyword evidence="7" id="KW-1185">Reference proteome</keyword>
<evidence type="ECO:0000256" key="1">
    <source>
        <dbReference type="ARBA" id="ARBA00005417"/>
    </source>
</evidence>
<dbReference type="SMART" id="SM00382">
    <property type="entry name" value="AAA"/>
    <property type="match status" value="1"/>
</dbReference>
<evidence type="ECO:0000256" key="4">
    <source>
        <dbReference type="ARBA" id="ARBA00022840"/>
    </source>
</evidence>
<gene>
    <name evidence="6" type="ORF">EHQ58_18110</name>
</gene>
<dbReference type="OrthoDB" id="9778870at2"/>
<dbReference type="Pfam" id="PF00005">
    <property type="entry name" value="ABC_tran"/>
    <property type="match status" value="1"/>
</dbReference>
<accession>A0A4R9JUP8</accession>
<dbReference type="PROSITE" id="PS50893">
    <property type="entry name" value="ABC_TRANSPORTER_2"/>
    <property type="match status" value="1"/>
</dbReference>
<evidence type="ECO:0000313" key="6">
    <source>
        <dbReference type="EMBL" id="TGL56532.1"/>
    </source>
</evidence>
<comment type="similarity">
    <text evidence="1">Belongs to the ABC transporter superfamily.</text>
</comment>
<keyword evidence="4 6" id="KW-0067">ATP-binding</keyword>
<keyword evidence="3" id="KW-0547">Nucleotide-binding</keyword>
<dbReference type="GO" id="GO:0016887">
    <property type="term" value="F:ATP hydrolysis activity"/>
    <property type="evidence" value="ECO:0007669"/>
    <property type="project" value="InterPro"/>
</dbReference>
<dbReference type="EMBL" id="RQGD01000046">
    <property type="protein sequence ID" value="TGL56532.1"/>
    <property type="molecule type" value="Genomic_DNA"/>
</dbReference>
<dbReference type="InterPro" id="IPR003439">
    <property type="entry name" value="ABC_transporter-like_ATP-bd"/>
</dbReference>
<dbReference type="SUPFAM" id="SSF52540">
    <property type="entry name" value="P-loop containing nucleoside triphosphate hydrolases"/>
    <property type="match status" value="1"/>
</dbReference>
<comment type="caution">
    <text evidence="6">The sequence shown here is derived from an EMBL/GenBank/DDBJ whole genome shotgun (WGS) entry which is preliminary data.</text>
</comment>
<dbReference type="CDD" id="cd10147">
    <property type="entry name" value="Wzt_C-like"/>
    <property type="match status" value="1"/>
</dbReference>
<proteinExistence type="inferred from homology"/>
<dbReference type="AlphaFoldDB" id="A0A4R9JUP8"/>
<dbReference type="InterPro" id="IPR027417">
    <property type="entry name" value="P-loop_NTPase"/>
</dbReference>
<keyword evidence="2" id="KW-0813">Transport</keyword>
<dbReference type="PANTHER" id="PTHR46743:SF2">
    <property type="entry name" value="TEICHOIC ACIDS EXPORT ATP-BINDING PROTEIN TAGH"/>
    <property type="match status" value="1"/>
</dbReference>
<dbReference type="InterPro" id="IPR015860">
    <property type="entry name" value="ABC_transpr_TagH-like"/>
</dbReference>
<protein>
    <submittedName>
        <fullName evidence="6">ABC transporter ATP-binding protein</fullName>
    </submittedName>
</protein>
<dbReference type="Pfam" id="PF14524">
    <property type="entry name" value="Wzt_C"/>
    <property type="match status" value="1"/>
</dbReference>
<dbReference type="GO" id="GO:0005524">
    <property type="term" value="F:ATP binding"/>
    <property type="evidence" value="ECO:0007669"/>
    <property type="project" value="UniProtKB-KW"/>
</dbReference>
<dbReference type="InterPro" id="IPR003593">
    <property type="entry name" value="AAA+_ATPase"/>
</dbReference>
<evidence type="ECO:0000256" key="2">
    <source>
        <dbReference type="ARBA" id="ARBA00022448"/>
    </source>
</evidence>
<dbReference type="Gene3D" id="3.40.50.300">
    <property type="entry name" value="P-loop containing nucleotide triphosphate hydrolases"/>
    <property type="match status" value="1"/>
</dbReference>
<dbReference type="Proteomes" id="UP000297693">
    <property type="component" value="Unassembled WGS sequence"/>
</dbReference>
<feature type="domain" description="ABC transporter" evidence="5">
    <location>
        <begin position="23"/>
        <end position="246"/>
    </location>
</feature>
<dbReference type="InterPro" id="IPR029439">
    <property type="entry name" value="Wzt_C"/>
</dbReference>
<evidence type="ECO:0000259" key="5">
    <source>
        <dbReference type="PROSITE" id="PS50893"/>
    </source>
</evidence>
<dbReference type="Gene3D" id="2.70.50.60">
    <property type="entry name" value="abc- transporter (atp binding component) like domain"/>
    <property type="match status" value="1"/>
</dbReference>
<dbReference type="PANTHER" id="PTHR46743">
    <property type="entry name" value="TEICHOIC ACIDS EXPORT ATP-BINDING PROTEIN TAGH"/>
    <property type="match status" value="1"/>
</dbReference>
<dbReference type="GO" id="GO:0016020">
    <property type="term" value="C:membrane"/>
    <property type="evidence" value="ECO:0007669"/>
    <property type="project" value="InterPro"/>
</dbReference>
<evidence type="ECO:0000256" key="3">
    <source>
        <dbReference type="ARBA" id="ARBA00022741"/>
    </source>
</evidence>
<sequence length="432" mass="48761">MNDIAIKLHEVNKVFRIYDRPSDRLKQLFNFKHKKYFTDFRALTDISLEIKKGEFIGIVGRNGAGKSTLLRILSRELTPTSGTVSIHGKVSLLQLGVGFDSELTGIDNARFASKLLGFTDDEIENMLGEIVEFADIGEFMYHPIKTYSTGMYSRLSFAIAINIDPDILIADEVLSVGDMKFSQKCLRKMHEFKEKGRTLILVTHSPEAVKSFCDRSIWINDGKLFMDGDPKKVMTDYINFMVFNQLPQVTTPEEANANIQNINSEDSSNLTSDQIVWDYGNESTTSIGSMKAKIERATLCNEVNDRVTIVTGNPKLTLMAEVSVNVDIASPSFGWILYDDYGKYALHTNTDIAGYPIKSMKAGKKYLIKFTFVLPSLKNGDFIFSLGMRGDDDEMLHRLQDILPLKVFRDDSKSQQLGYVIIEEEEVLVNQI</sequence>
<dbReference type="GO" id="GO:0140359">
    <property type="term" value="F:ABC-type transporter activity"/>
    <property type="evidence" value="ECO:0007669"/>
    <property type="project" value="InterPro"/>
</dbReference>